<name>A0A9P6Y7N8_RHIOR</name>
<dbReference type="Gene3D" id="3.40.50.150">
    <property type="entry name" value="Vaccinia Virus protein VP39"/>
    <property type="match status" value="1"/>
</dbReference>
<dbReference type="InterPro" id="IPR029063">
    <property type="entry name" value="SAM-dependent_MTases_sf"/>
</dbReference>
<dbReference type="Pfam" id="PF13649">
    <property type="entry name" value="Methyltransf_25"/>
    <property type="match status" value="1"/>
</dbReference>
<comment type="caution">
    <text evidence="2">The sequence shown here is derived from an EMBL/GenBank/DDBJ whole genome shotgun (WGS) entry which is preliminary data.</text>
</comment>
<feature type="domain" description="Methyltransferase" evidence="1">
    <location>
        <begin position="102"/>
        <end position="193"/>
    </location>
</feature>
<accession>A0A9P6Y7N8</accession>
<proteinExistence type="predicted"/>
<gene>
    <name evidence="2" type="ORF">G6F51_007871</name>
</gene>
<organism evidence="2 3">
    <name type="scientific">Rhizopus oryzae</name>
    <name type="common">Mucormycosis agent</name>
    <name type="synonym">Rhizopus arrhizus var. delemar</name>
    <dbReference type="NCBI Taxonomy" id="64495"/>
    <lineage>
        <taxon>Eukaryota</taxon>
        <taxon>Fungi</taxon>
        <taxon>Fungi incertae sedis</taxon>
        <taxon>Mucoromycota</taxon>
        <taxon>Mucoromycotina</taxon>
        <taxon>Mucoromycetes</taxon>
        <taxon>Mucorales</taxon>
        <taxon>Mucorineae</taxon>
        <taxon>Rhizopodaceae</taxon>
        <taxon>Rhizopus</taxon>
    </lineage>
</organism>
<dbReference type="PANTHER" id="PTHR43591">
    <property type="entry name" value="METHYLTRANSFERASE"/>
    <property type="match status" value="1"/>
</dbReference>
<dbReference type="InterPro" id="IPR041698">
    <property type="entry name" value="Methyltransf_25"/>
</dbReference>
<dbReference type="GO" id="GO:0008168">
    <property type="term" value="F:methyltransferase activity"/>
    <property type="evidence" value="ECO:0007669"/>
    <property type="project" value="TreeGrafter"/>
</dbReference>
<dbReference type="OrthoDB" id="2013972at2759"/>
<dbReference type="SUPFAM" id="SSF53335">
    <property type="entry name" value="S-adenosyl-L-methionine-dependent methyltransferases"/>
    <property type="match status" value="1"/>
</dbReference>
<dbReference type="AlphaFoldDB" id="A0A9P6Y7N8"/>
<dbReference type="PANTHER" id="PTHR43591:SF24">
    <property type="entry name" value="2-METHOXY-6-POLYPRENYL-1,4-BENZOQUINOL METHYLASE, MITOCHONDRIAL"/>
    <property type="match status" value="1"/>
</dbReference>
<dbReference type="EMBL" id="JAANIT010001230">
    <property type="protein sequence ID" value="KAG1541472.1"/>
    <property type="molecule type" value="Genomic_DNA"/>
</dbReference>
<evidence type="ECO:0000313" key="2">
    <source>
        <dbReference type="EMBL" id="KAG1541472.1"/>
    </source>
</evidence>
<protein>
    <recommendedName>
        <fullName evidence="1">Methyltransferase domain-containing protein</fullName>
    </recommendedName>
</protein>
<dbReference type="CDD" id="cd02440">
    <property type="entry name" value="AdoMet_MTases"/>
    <property type="match status" value="1"/>
</dbReference>
<evidence type="ECO:0000313" key="3">
    <source>
        <dbReference type="Proteomes" id="UP000717996"/>
    </source>
</evidence>
<reference evidence="2" key="1">
    <citation type="journal article" date="2020" name="Microb. Genom.">
        <title>Genetic diversity of clinical and environmental Mucorales isolates obtained from an investigation of mucormycosis cases among solid organ transplant recipients.</title>
        <authorList>
            <person name="Nguyen M.H."/>
            <person name="Kaul D."/>
            <person name="Muto C."/>
            <person name="Cheng S.J."/>
            <person name="Richter R.A."/>
            <person name="Bruno V.M."/>
            <person name="Liu G."/>
            <person name="Beyhan S."/>
            <person name="Sundermann A.J."/>
            <person name="Mounaud S."/>
            <person name="Pasculle A.W."/>
            <person name="Nierman W.C."/>
            <person name="Driscoll E."/>
            <person name="Cumbie R."/>
            <person name="Clancy C.J."/>
            <person name="Dupont C.L."/>
        </authorList>
    </citation>
    <scope>NUCLEOTIDE SEQUENCE</scope>
    <source>
        <strain evidence="2">GL16</strain>
    </source>
</reference>
<evidence type="ECO:0000259" key="1">
    <source>
        <dbReference type="Pfam" id="PF13649"/>
    </source>
</evidence>
<dbReference type="Proteomes" id="UP000717996">
    <property type="component" value="Unassembled WGS sequence"/>
</dbReference>
<sequence>MGNCIAALKRLKTKLAIDVDYKSMDSIQDSASTVDEVSAIDYTTINTNREFHNEEASTYWLPKDEEEQRRLTGQHFAYKELFGGNLLSSVCNSLDFEKGISVLDIGCGSGVWIMDMINDYPNCTYHGCDIVDTTNKVLKIDQFTYSHGNIVKGLPYKDNTFDFVHMRFFIFALRAEEWPIAIKEAIRVVKPGGMVQFYEAGFELPEDSSSAYHRFVTAGKLNILAASKGQNPDIALILEDLISVNDNVVIVQSDHRQCMLNSGTTTSKKFIWDGLELIKSTFSTLGPILGLNDKEDLLKFLADFKYCLSTTDCSFYANSVAAKKL</sequence>